<dbReference type="KEGG" id="otk:C6570_10395"/>
<keyword evidence="1" id="KW-0472">Membrane</keyword>
<evidence type="ECO:0008006" key="5">
    <source>
        <dbReference type="Google" id="ProtNLM"/>
    </source>
</evidence>
<sequence>MLTVNSAPAIGLKCIGFGLAALVWASAAQAQSNAVLLDCGTGQSTASVTIGTDASWSRSSDGGSTWAPAAITFDVNGSWSTAPTGSSWIGNGAGGQPASAQQFLRTLRLGSGVDTSVPLTVSSSFLVDDSLTGLTIGGLSTGISGGTYTGAPTNASGTVSLPSAGDYPLVALVNNSGGGYGVAMSLTITGTCRATPVAAVPADAPWALGTLTGLIALLATLAARRRRA</sequence>
<feature type="transmembrane region" description="Helical" evidence="1">
    <location>
        <begin position="204"/>
        <end position="223"/>
    </location>
</feature>
<feature type="chain" id="PRO_5015688946" description="IPTL-CTERM protein sorting domain-containing protein" evidence="2">
    <location>
        <begin position="31"/>
        <end position="228"/>
    </location>
</feature>
<dbReference type="RefSeq" id="WP_106703141.1">
    <property type="nucleotide sequence ID" value="NZ_CP027666.1"/>
</dbReference>
<feature type="signal peptide" evidence="2">
    <location>
        <begin position="1"/>
        <end position="30"/>
    </location>
</feature>
<evidence type="ECO:0000313" key="4">
    <source>
        <dbReference type="Proteomes" id="UP000239709"/>
    </source>
</evidence>
<evidence type="ECO:0000256" key="1">
    <source>
        <dbReference type="SAM" id="Phobius"/>
    </source>
</evidence>
<evidence type="ECO:0000256" key="2">
    <source>
        <dbReference type="SAM" id="SignalP"/>
    </source>
</evidence>
<dbReference type="AlphaFoldDB" id="A0A2S0MFC3"/>
<organism evidence="3 4">
    <name type="scientific">Ottowia oryzae</name>
    <dbReference type="NCBI Taxonomy" id="2109914"/>
    <lineage>
        <taxon>Bacteria</taxon>
        <taxon>Pseudomonadati</taxon>
        <taxon>Pseudomonadota</taxon>
        <taxon>Betaproteobacteria</taxon>
        <taxon>Burkholderiales</taxon>
        <taxon>Comamonadaceae</taxon>
        <taxon>Ottowia</taxon>
    </lineage>
</organism>
<name>A0A2S0MFC3_9BURK</name>
<reference evidence="3 4" key="1">
    <citation type="submission" date="2018-03" db="EMBL/GenBank/DDBJ databases">
        <title>Genome sequencing of Ottowia sp.</title>
        <authorList>
            <person name="Kim S.-J."/>
            <person name="Heo J."/>
            <person name="Kwon S.-W."/>
        </authorList>
    </citation>
    <scope>NUCLEOTIDE SEQUENCE [LARGE SCALE GENOMIC DNA]</scope>
    <source>
        <strain evidence="3 4">KADR8-3</strain>
    </source>
</reference>
<keyword evidence="2" id="KW-0732">Signal</keyword>
<accession>A0A2S0MFC3</accession>
<keyword evidence="1" id="KW-0812">Transmembrane</keyword>
<dbReference type="EMBL" id="CP027666">
    <property type="protein sequence ID" value="AVO34589.1"/>
    <property type="molecule type" value="Genomic_DNA"/>
</dbReference>
<dbReference type="Proteomes" id="UP000239709">
    <property type="component" value="Chromosome"/>
</dbReference>
<keyword evidence="1" id="KW-1133">Transmembrane helix</keyword>
<keyword evidence="4" id="KW-1185">Reference proteome</keyword>
<gene>
    <name evidence="3" type="ORF">C6570_10395</name>
</gene>
<proteinExistence type="predicted"/>
<evidence type="ECO:0000313" key="3">
    <source>
        <dbReference type="EMBL" id="AVO34589.1"/>
    </source>
</evidence>
<protein>
    <recommendedName>
        <fullName evidence="5">IPTL-CTERM protein sorting domain-containing protein</fullName>
    </recommendedName>
</protein>